<dbReference type="Pfam" id="PF09791">
    <property type="entry name" value="Oxidored-like"/>
    <property type="match status" value="1"/>
</dbReference>
<proteinExistence type="predicted"/>
<organism evidence="2 3">
    <name type="scientific">Thalassotalea profundi</name>
    <dbReference type="NCBI Taxonomy" id="2036687"/>
    <lineage>
        <taxon>Bacteria</taxon>
        <taxon>Pseudomonadati</taxon>
        <taxon>Pseudomonadota</taxon>
        <taxon>Gammaproteobacteria</taxon>
        <taxon>Alteromonadales</taxon>
        <taxon>Colwelliaceae</taxon>
        <taxon>Thalassotalea</taxon>
    </lineage>
</organism>
<dbReference type="Proteomes" id="UP000626370">
    <property type="component" value="Unassembled WGS sequence"/>
</dbReference>
<name>A0ABQ3J2Z9_9GAMM</name>
<sequence length="55" mass="6417">MTELLEKPEPPTENECCDSACTPCVWDTYYAARKAWRLQQAELKEQQEKSIPNDK</sequence>
<evidence type="ECO:0000313" key="2">
    <source>
        <dbReference type="EMBL" id="GHF00823.1"/>
    </source>
</evidence>
<evidence type="ECO:0000313" key="3">
    <source>
        <dbReference type="Proteomes" id="UP000626370"/>
    </source>
</evidence>
<protein>
    <recommendedName>
        <fullName evidence="1">Oxidoreductase-like domain-containing protein</fullName>
    </recommendedName>
</protein>
<feature type="domain" description="Oxidoreductase-like" evidence="1">
    <location>
        <begin position="6"/>
        <end position="44"/>
    </location>
</feature>
<gene>
    <name evidence="2" type="ORF">GCM10011501_32860</name>
</gene>
<comment type="caution">
    <text evidence="2">The sequence shown here is derived from an EMBL/GenBank/DDBJ whole genome shotgun (WGS) entry which is preliminary data.</text>
</comment>
<keyword evidence="3" id="KW-1185">Reference proteome</keyword>
<reference evidence="3" key="1">
    <citation type="journal article" date="2019" name="Int. J. Syst. Evol. Microbiol.">
        <title>The Global Catalogue of Microorganisms (GCM) 10K type strain sequencing project: providing services to taxonomists for standard genome sequencing and annotation.</title>
        <authorList>
            <consortium name="The Broad Institute Genomics Platform"/>
            <consortium name="The Broad Institute Genome Sequencing Center for Infectious Disease"/>
            <person name="Wu L."/>
            <person name="Ma J."/>
        </authorList>
    </citation>
    <scope>NUCLEOTIDE SEQUENCE [LARGE SCALE GENOMIC DNA]</scope>
    <source>
        <strain evidence="3">CGMCC 1.15922</strain>
    </source>
</reference>
<dbReference type="EMBL" id="BNAH01000016">
    <property type="protein sequence ID" value="GHF00823.1"/>
    <property type="molecule type" value="Genomic_DNA"/>
</dbReference>
<dbReference type="RefSeq" id="WP_189379352.1">
    <property type="nucleotide sequence ID" value="NZ_BNAH01000016.1"/>
</dbReference>
<evidence type="ECO:0000259" key="1">
    <source>
        <dbReference type="Pfam" id="PF09791"/>
    </source>
</evidence>
<dbReference type="InterPro" id="IPR019180">
    <property type="entry name" value="Oxidoreductase-like_N"/>
</dbReference>
<accession>A0ABQ3J2Z9</accession>